<protein>
    <submittedName>
        <fullName evidence="1">Uncharacterized protein</fullName>
    </submittedName>
</protein>
<evidence type="ECO:0000313" key="2">
    <source>
        <dbReference type="Proteomes" id="UP000317977"/>
    </source>
</evidence>
<dbReference type="EMBL" id="SJPX01000004">
    <property type="protein sequence ID" value="TWU49345.1"/>
    <property type="molecule type" value="Genomic_DNA"/>
</dbReference>
<dbReference type="AlphaFoldDB" id="A0A5C6ELI9"/>
<name>A0A5C6ELI9_9BACT</name>
<keyword evidence="2" id="KW-1185">Reference proteome</keyword>
<accession>A0A5C6ELI9</accession>
<proteinExistence type="predicted"/>
<comment type="caution">
    <text evidence="1">The sequence shown here is derived from an EMBL/GenBank/DDBJ whole genome shotgun (WGS) entry which is preliminary data.</text>
</comment>
<evidence type="ECO:0000313" key="1">
    <source>
        <dbReference type="EMBL" id="TWU49345.1"/>
    </source>
</evidence>
<gene>
    <name evidence="1" type="ORF">Poly59_39590</name>
</gene>
<sequence length="238" mass="27560">MPNQGWRLSGDGPNLAIAEVKQDNDIDITTYLDAREQALTILRDHVQPYLEQIERLESDEFATSGKLPRFKVWQRNFNRQLVIAKTKKRAIELVRESRYGFDQSWALCSGTWWYQYAEDEGVIVEETDDKEKGTGVYLRPLSREESVAIAEAHLEPFRGMPIEKLASQIGQTHEMTAESQHGTPYRVKTVIDESYRRNQVMVEVNVDDRLQWWSGLGQACLHRELPAQESCNWLKEGF</sequence>
<reference evidence="1 2" key="1">
    <citation type="submission" date="2019-02" db="EMBL/GenBank/DDBJ databases">
        <title>Deep-cultivation of Planctomycetes and their phenomic and genomic characterization uncovers novel biology.</title>
        <authorList>
            <person name="Wiegand S."/>
            <person name="Jogler M."/>
            <person name="Boedeker C."/>
            <person name="Pinto D."/>
            <person name="Vollmers J."/>
            <person name="Rivas-Marin E."/>
            <person name="Kohn T."/>
            <person name="Peeters S.H."/>
            <person name="Heuer A."/>
            <person name="Rast P."/>
            <person name="Oberbeckmann S."/>
            <person name="Bunk B."/>
            <person name="Jeske O."/>
            <person name="Meyerdierks A."/>
            <person name="Storesund J.E."/>
            <person name="Kallscheuer N."/>
            <person name="Luecker S."/>
            <person name="Lage O.M."/>
            <person name="Pohl T."/>
            <person name="Merkel B.J."/>
            <person name="Hornburger P."/>
            <person name="Mueller R.-W."/>
            <person name="Bruemmer F."/>
            <person name="Labrenz M."/>
            <person name="Spormann A.M."/>
            <person name="Op Den Camp H."/>
            <person name="Overmann J."/>
            <person name="Amann R."/>
            <person name="Jetten M.S.M."/>
            <person name="Mascher T."/>
            <person name="Medema M.H."/>
            <person name="Devos D.P."/>
            <person name="Kaster A.-K."/>
            <person name="Ovreas L."/>
            <person name="Rohde M."/>
            <person name="Galperin M.Y."/>
            <person name="Jogler C."/>
        </authorList>
    </citation>
    <scope>NUCLEOTIDE SEQUENCE [LARGE SCALE GENOMIC DNA]</scope>
    <source>
        <strain evidence="1 2">Poly59</strain>
    </source>
</reference>
<organism evidence="1 2">
    <name type="scientific">Rubripirellula reticaptiva</name>
    <dbReference type="NCBI Taxonomy" id="2528013"/>
    <lineage>
        <taxon>Bacteria</taxon>
        <taxon>Pseudomonadati</taxon>
        <taxon>Planctomycetota</taxon>
        <taxon>Planctomycetia</taxon>
        <taxon>Pirellulales</taxon>
        <taxon>Pirellulaceae</taxon>
        <taxon>Rubripirellula</taxon>
    </lineage>
</organism>
<dbReference type="RefSeq" id="WP_146535618.1">
    <property type="nucleotide sequence ID" value="NZ_SJPX01000004.1"/>
</dbReference>
<dbReference type="Proteomes" id="UP000317977">
    <property type="component" value="Unassembled WGS sequence"/>
</dbReference>